<keyword evidence="2" id="KW-0812">Transmembrane</keyword>
<evidence type="ECO:0000256" key="2">
    <source>
        <dbReference type="SAM" id="Phobius"/>
    </source>
</evidence>
<sequence length="370" mass="41788">MNHEDPPENKQHWDWSSRHSRILIGSLISLATAVAWVSFSELIQDALANENFNAPFTLAYVFTAFLIVLFPAFLCFARISKLRPIKDILRECLQLYQDNEEFSRLQFLWKSSAFFLVSIFTMYIYIRALQRLGAADCTALFAANHSFVYLLSWIILFEKFIPMRIFAMIFSITGIVLFAYVDGFGTPAMFGVVLGVTSSAGAAVYMVLYKKFVGEASSAQASFFLSIIGLFALLFLWPLWLLLYLLRVEVIVWGHVPWGIIIPSAILIIVYSAAKECTVQLTYPMCIGMGLVLAIPLSAAADTIWKGREFSGMKIAALVLITTGVFLILLPENWHHHICKHIRAKPRDSEQQSIGHSTTLRSRLSRTSYM</sequence>
<protein>
    <recommendedName>
        <fullName evidence="5">EamA domain-containing protein</fullName>
    </recommendedName>
</protein>
<dbReference type="PANTHER" id="PTHR19346">
    <property type="entry name" value="SUGAR PHOSPHATE TRANSPORTER DOMAIN-CONTAINING PROTEIN"/>
    <property type="match status" value="1"/>
</dbReference>
<feature type="transmembrane region" description="Helical" evidence="2">
    <location>
        <begin position="138"/>
        <end position="156"/>
    </location>
</feature>
<dbReference type="Gene3D" id="1.10.3730.20">
    <property type="match status" value="1"/>
</dbReference>
<keyword evidence="2" id="KW-1133">Transmembrane helix</keyword>
<feature type="transmembrane region" description="Helical" evidence="2">
    <location>
        <begin position="107"/>
        <end position="126"/>
    </location>
</feature>
<feature type="transmembrane region" description="Helical" evidence="2">
    <location>
        <begin position="21"/>
        <end position="39"/>
    </location>
</feature>
<reference evidence="3" key="1">
    <citation type="submission" date="2021-04" db="EMBL/GenBank/DDBJ databases">
        <authorList>
            <consortium name="Molecular Ecology Group"/>
        </authorList>
    </citation>
    <scope>NUCLEOTIDE SEQUENCE</scope>
</reference>
<keyword evidence="2" id="KW-0472">Membrane</keyword>
<feature type="transmembrane region" description="Helical" evidence="2">
    <location>
        <begin position="252"/>
        <end position="274"/>
    </location>
</feature>
<evidence type="ECO:0000256" key="1">
    <source>
        <dbReference type="SAM" id="MobiDB-lite"/>
    </source>
</evidence>
<dbReference type="InterPro" id="IPR026505">
    <property type="entry name" value="Solute_c_fam_35_mem_F3/F4"/>
</dbReference>
<feature type="region of interest" description="Disordered" evidence="1">
    <location>
        <begin position="349"/>
        <end position="370"/>
    </location>
</feature>
<evidence type="ECO:0000313" key="3">
    <source>
        <dbReference type="EMBL" id="CAG5136785.1"/>
    </source>
</evidence>
<feature type="transmembrane region" description="Helical" evidence="2">
    <location>
        <begin position="59"/>
        <end position="80"/>
    </location>
</feature>
<dbReference type="Proteomes" id="UP000678393">
    <property type="component" value="Unassembled WGS sequence"/>
</dbReference>
<dbReference type="PANTHER" id="PTHR19346:SF4">
    <property type="entry name" value="SUGAR PHOSPHATE TRANSPORTER DOMAIN-CONTAINING PROTEIN"/>
    <property type="match status" value="1"/>
</dbReference>
<dbReference type="EMBL" id="CAJHNH020008570">
    <property type="protein sequence ID" value="CAG5136785.1"/>
    <property type="molecule type" value="Genomic_DNA"/>
</dbReference>
<feature type="transmembrane region" description="Helical" evidence="2">
    <location>
        <begin position="187"/>
        <end position="209"/>
    </location>
</feature>
<gene>
    <name evidence="3" type="ORF">CUNI_LOCUS22343</name>
</gene>
<organism evidence="3 4">
    <name type="scientific">Candidula unifasciata</name>
    <dbReference type="NCBI Taxonomy" id="100452"/>
    <lineage>
        <taxon>Eukaryota</taxon>
        <taxon>Metazoa</taxon>
        <taxon>Spiralia</taxon>
        <taxon>Lophotrochozoa</taxon>
        <taxon>Mollusca</taxon>
        <taxon>Gastropoda</taxon>
        <taxon>Heterobranchia</taxon>
        <taxon>Euthyneura</taxon>
        <taxon>Panpulmonata</taxon>
        <taxon>Eupulmonata</taxon>
        <taxon>Stylommatophora</taxon>
        <taxon>Helicina</taxon>
        <taxon>Helicoidea</taxon>
        <taxon>Geomitridae</taxon>
        <taxon>Candidula</taxon>
    </lineage>
</organism>
<comment type="caution">
    <text evidence="3">The sequence shown here is derived from an EMBL/GenBank/DDBJ whole genome shotgun (WGS) entry which is preliminary data.</text>
</comment>
<evidence type="ECO:0000313" key="4">
    <source>
        <dbReference type="Proteomes" id="UP000678393"/>
    </source>
</evidence>
<feature type="compositionally biased region" description="Low complexity" evidence="1">
    <location>
        <begin position="357"/>
        <end position="370"/>
    </location>
</feature>
<feature type="transmembrane region" description="Helical" evidence="2">
    <location>
        <begin position="313"/>
        <end position="330"/>
    </location>
</feature>
<feature type="transmembrane region" description="Helical" evidence="2">
    <location>
        <begin position="163"/>
        <end position="181"/>
    </location>
</feature>
<dbReference type="AlphaFoldDB" id="A0A8S4A937"/>
<feature type="transmembrane region" description="Helical" evidence="2">
    <location>
        <begin position="221"/>
        <end position="246"/>
    </location>
</feature>
<evidence type="ECO:0008006" key="5">
    <source>
        <dbReference type="Google" id="ProtNLM"/>
    </source>
</evidence>
<accession>A0A8S4A937</accession>
<feature type="transmembrane region" description="Helical" evidence="2">
    <location>
        <begin position="281"/>
        <end position="301"/>
    </location>
</feature>
<dbReference type="OrthoDB" id="10062838at2759"/>
<keyword evidence="4" id="KW-1185">Reference proteome</keyword>
<proteinExistence type="predicted"/>
<name>A0A8S4A937_9EUPU</name>